<keyword evidence="4" id="KW-1185">Reference proteome</keyword>
<accession>A0A1M5QPY8</accession>
<dbReference type="Gene3D" id="3.40.50.1110">
    <property type="entry name" value="SGNH hydrolase"/>
    <property type="match status" value="1"/>
</dbReference>
<keyword evidence="1" id="KW-0378">Hydrolase</keyword>
<dbReference type="EMBL" id="FQXC01000002">
    <property type="protein sequence ID" value="SHH15810.1"/>
    <property type="molecule type" value="Genomic_DNA"/>
</dbReference>
<dbReference type="InterPro" id="IPR051058">
    <property type="entry name" value="GDSL_Est/Lipase"/>
</dbReference>
<dbReference type="InterPro" id="IPR025282">
    <property type="entry name" value="DUF4214"/>
</dbReference>
<evidence type="ECO:0000313" key="4">
    <source>
        <dbReference type="Proteomes" id="UP000184221"/>
    </source>
</evidence>
<evidence type="ECO:0000259" key="2">
    <source>
        <dbReference type="Pfam" id="PF13946"/>
    </source>
</evidence>
<protein>
    <submittedName>
        <fullName evidence="3">Phospholipase/lecithinase/hemolysin</fullName>
    </submittedName>
</protein>
<dbReference type="SUPFAM" id="SSF52266">
    <property type="entry name" value="SGNH hydrolase"/>
    <property type="match status" value="1"/>
</dbReference>
<dbReference type="RefSeq" id="WP_072776840.1">
    <property type="nucleotide sequence ID" value="NZ_FQXC01000002.1"/>
</dbReference>
<dbReference type="InterPro" id="IPR001343">
    <property type="entry name" value="Hemolysn_Ca-bd"/>
</dbReference>
<gene>
    <name evidence="3" type="ORF">SAMN05443551_1437</name>
</gene>
<name>A0A1M5QPY8_9RHOB</name>
<evidence type="ECO:0000256" key="1">
    <source>
        <dbReference type="ARBA" id="ARBA00022801"/>
    </source>
</evidence>
<dbReference type="InterPro" id="IPR036514">
    <property type="entry name" value="SGNH_hydro_sf"/>
</dbReference>
<dbReference type="Gene3D" id="1.10.3130.20">
    <property type="entry name" value="Phycobilisome linker domain"/>
    <property type="match status" value="1"/>
</dbReference>
<evidence type="ECO:0000313" key="3">
    <source>
        <dbReference type="EMBL" id="SHH15810.1"/>
    </source>
</evidence>
<dbReference type="Pfam" id="PF00657">
    <property type="entry name" value="Lipase_GDSL"/>
    <property type="match status" value="1"/>
</dbReference>
<dbReference type="InterPro" id="IPR038255">
    <property type="entry name" value="PBS_linker_sf"/>
</dbReference>
<dbReference type="CDD" id="cd01846">
    <property type="entry name" value="fatty_acyltransferase_like"/>
    <property type="match status" value="1"/>
</dbReference>
<proteinExistence type="predicted"/>
<dbReference type="GO" id="GO:0016788">
    <property type="term" value="F:hydrolase activity, acting on ester bonds"/>
    <property type="evidence" value="ECO:0007669"/>
    <property type="project" value="InterPro"/>
</dbReference>
<dbReference type="AlphaFoldDB" id="A0A1M5QPY8"/>
<dbReference type="OrthoDB" id="9795675at2"/>
<dbReference type="Pfam" id="PF13946">
    <property type="entry name" value="DUF4214"/>
    <property type="match status" value="1"/>
</dbReference>
<organism evidence="3 4">
    <name type="scientific">Marivita hallyeonensis</name>
    <dbReference type="NCBI Taxonomy" id="996342"/>
    <lineage>
        <taxon>Bacteria</taxon>
        <taxon>Pseudomonadati</taxon>
        <taxon>Pseudomonadota</taxon>
        <taxon>Alphaproteobacteria</taxon>
        <taxon>Rhodobacterales</taxon>
        <taxon>Roseobacteraceae</taxon>
        <taxon>Marivita</taxon>
    </lineage>
</organism>
<dbReference type="Pfam" id="PF00353">
    <property type="entry name" value="HemolysinCabind"/>
    <property type="match status" value="1"/>
</dbReference>
<dbReference type="InterPro" id="IPR001087">
    <property type="entry name" value="GDSL"/>
</dbReference>
<sequence>MTRTGELYVFGDSLSDDGATAVQLQDEPIDLFFAGRASNGLVWHEYIRNDLAVAPAAASISQAPDEQGFLGGSELNGINFAHGGAVSSSDEDPTLPGAVQQAQGFANLVAAGEIEAPNDQDVFAIWIGGNDFLQVADASNFDILKLFSLDSSIVDNIETAVDTLIAVGARNFLLLGQPTIGGAFLGNEAPSGSLLARFWNGRADDFNDALSDYADDVDAVVGQSALYIDIASLVDDIEDDPASFGFSNVSSDIFADDAPLDDQTYFSVDGIHPTGAGHKVIADFVVGAAKAAGFDLTAQAGNELPGSSRDDIFEGTEGPDTIIGNAGDDLLQGDGNTDTAVYAGAQNLFTLSLSDGITLTDRSGAEGVDTLLDIETLQFRDSSFDVSRFDDGGALGFESLTNLVEMYISYFNRAPDAVGLTFWADAFANGTPLTEIAELFATSPEGLAVFPADLPAQQLVTTVYENTLGRAPDDAGRAFWTGALESGAVDRGQFVLAVLEGTRFTPSDATEDFISQQETDQDFLISKALIGRYFAAELGMSNVENAATVMALFDGTSDGIAASLNAADGFFDLATAADGSGEFLLQIVGTQSDVTFL</sequence>
<dbReference type="GO" id="GO:0005509">
    <property type="term" value="F:calcium ion binding"/>
    <property type="evidence" value="ECO:0007669"/>
    <property type="project" value="InterPro"/>
</dbReference>
<feature type="domain" description="DUF4214" evidence="2">
    <location>
        <begin position="438"/>
        <end position="502"/>
    </location>
</feature>
<dbReference type="Proteomes" id="UP000184221">
    <property type="component" value="Unassembled WGS sequence"/>
</dbReference>
<dbReference type="PANTHER" id="PTHR45648:SF22">
    <property type="entry name" value="GDSL LIPASE_ACYLHYDROLASE FAMILY PROTEIN (AFU_ORTHOLOGUE AFUA_4G14700)"/>
    <property type="match status" value="1"/>
</dbReference>
<dbReference type="STRING" id="996342.SAMN05443551_1437"/>
<reference evidence="3 4" key="1">
    <citation type="submission" date="2016-11" db="EMBL/GenBank/DDBJ databases">
        <authorList>
            <person name="Jaros S."/>
            <person name="Januszkiewicz K."/>
            <person name="Wedrychowicz H."/>
        </authorList>
    </citation>
    <scope>NUCLEOTIDE SEQUENCE [LARGE SCALE GENOMIC DNA]</scope>
    <source>
        <strain evidence="3 4">DSM 29431</strain>
    </source>
</reference>
<dbReference type="PANTHER" id="PTHR45648">
    <property type="entry name" value="GDSL LIPASE/ACYLHYDROLASE FAMILY PROTEIN (AFU_ORTHOLOGUE AFUA_4G14700)"/>
    <property type="match status" value="1"/>
</dbReference>